<sequence length="22" mass="2323">MAFLATNILPSTTANLIAIIFS</sequence>
<accession>A0A2P2QGD2</accession>
<evidence type="ECO:0000313" key="1">
    <source>
        <dbReference type="EMBL" id="MBX65964.1"/>
    </source>
</evidence>
<dbReference type="AlphaFoldDB" id="A0A2P2QGD2"/>
<organism evidence="1">
    <name type="scientific">Rhizophora mucronata</name>
    <name type="common">Asiatic mangrove</name>
    <dbReference type="NCBI Taxonomy" id="61149"/>
    <lineage>
        <taxon>Eukaryota</taxon>
        <taxon>Viridiplantae</taxon>
        <taxon>Streptophyta</taxon>
        <taxon>Embryophyta</taxon>
        <taxon>Tracheophyta</taxon>
        <taxon>Spermatophyta</taxon>
        <taxon>Magnoliopsida</taxon>
        <taxon>eudicotyledons</taxon>
        <taxon>Gunneridae</taxon>
        <taxon>Pentapetalae</taxon>
        <taxon>rosids</taxon>
        <taxon>fabids</taxon>
        <taxon>Malpighiales</taxon>
        <taxon>Rhizophoraceae</taxon>
        <taxon>Rhizophora</taxon>
    </lineage>
</organism>
<dbReference type="EMBL" id="GGEC01085480">
    <property type="protein sequence ID" value="MBX65964.1"/>
    <property type="molecule type" value="Transcribed_RNA"/>
</dbReference>
<proteinExistence type="predicted"/>
<name>A0A2P2QGD2_RHIMU</name>
<reference evidence="1" key="1">
    <citation type="submission" date="2018-02" db="EMBL/GenBank/DDBJ databases">
        <title>Rhizophora mucronata_Transcriptome.</title>
        <authorList>
            <person name="Meera S.P."/>
            <person name="Sreeshan A."/>
            <person name="Augustine A."/>
        </authorList>
    </citation>
    <scope>NUCLEOTIDE SEQUENCE</scope>
    <source>
        <tissue evidence="1">Leaf</tissue>
    </source>
</reference>
<protein>
    <submittedName>
        <fullName evidence="1">Uncharacterized protein</fullName>
    </submittedName>
</protein>